<dbReference type="PANTHER" id="PTHR42188">
    <property type="entry name" value="23S RRNA-SPECIFIC ENDONUCLEASE VAPC20"/>
    <property type="match status" value="1"/>
</dbReference>
<name>X1BZG2_9ZZZZ</name>
<organism evidence="2">
    <name type="scientific">marine sediment metagenome</name>
    <dbReference type="NCBI Taxonomy" id="412755"/>
    <lineage>
        <taxon>unclassified sequences</taxon>
        <taxon>metagenomes</taxon>
        <taxon>ecological metagenomes</taxon>
    </lineage>
</organism>
<dbReference type="AlphaFoldDB" id="X1BZG2"/>
<dbReference type="InterPro" id="IPR002716">
    <property type="entry name" value="PIN_dom"/>
</dbReference>
<dbReference type="SUPFAM" id="SSF88723">
    <property type="entry name" value="PIN domain-like"/>
    <property type="match status" value="1"/>
</dbReference>
<sequence>DEALTLIRTSLGHGKAVKFGEKLWASRLAQLISVTKEDKERAWAIFQRYDDKVLSFTDCTSFAVMERLGIDTAFTVDHDFESLGYIMVPS</sequence>
<accession>X1BZG2</accession>
<protein>
    <recommendedName>
        <fullName evidence="1">PIN domain-containing protein</fullName>
    </recommendedName>
</protein>
<dbReference type="GO" id="GO:0004521">
    <property type="term" value="F:RNA endonuclease activity"/>
    <property type="evidence" value="ECO:0007669"/>
    <property type="project" value="InterPro"/>
</dbReference>
<dbReference type="PANTHER" id="PTHR42188:SF1">
    <property type="entry name" value="23S RRNA-SPECIFIC ENDONUCLEASE VAPC20"/>
    <property type="match status" value="1"/>
</dbReference>
<dbReference type="EMBL" id="BART01011934">
    <property type="protein sequence ID" value="GAG89598.1"/>
    <property type="molecule type" value="Genomic_DNA"/>
</dbReference>
<dbReference type="InterPro" id="IPR039018">
    <property type="entry name" value="VapC20-like"/>
</dbReference>
<evidence type="ECO:0000313" key="2">
    <source>
        <dbReference type="EMBL" id="GAG89598.1"/>
    </source>
</evidence>
<dbReference type="Gene3D" id="3.40.50.1010">
    <property type="entry name" value="5'-nuclease"/>
    <property type="match status" value="1"/>
</dbReference>
<feature type="non-terminal residue" evidence="2">
    <location>
        <position position="1"/>
    </location>
</feature>
<feature type="domain" description="PIN" evidence="1">
    <location>
        <begin position="10"/>
        <end position="83"/>
    </location>
</feature>
<dbReference type="GO" id="GO:0016075">
    <property type="term" value="P:rRNA catabolic process"/>
    <property type="evidence" value="ECO:0007669"/>
    <property type="project" value="TreeGrafter"/>
</dbReference>
<gene>
    <name evidence="2" type="ORF">S01H4_25164</name>
</gene>
<comment type="caution">
    <text evidence="2">The sequence shown here is derived from an EMBL/GenBank/DDBJ whole genome shotgun (WGS) entry which is preliminary data.</text>
</comment>
<evidence type="ECO:0000259" key="1">
    <source>
        <dbReference type="Pfam" id="PF01850"/>
    </source>
</evidence>
<dbReference type="InterPro" id="IPR029060">
    <property type="entry name" value="PIN-like_dom_sf"/>
</dbReference>
<proteinExistence type="predicted"/>
<dbReference type="Pfam" id="PF01850">
    <property type="entry name" value="PIN"/>
    <property type="match status" value="1"/>
</dbReference>
<reference evidence="2" key="1">
    <citation type="journal article" date="2014" name="Front. Microbiol.">
        <title>High frequency of phylogenetically diverse reductive dehalogenase-homologous genes in deep subseafloor sedimentary metagenomes.</title>
        <authorList>
            <person name="Kawai M."/>
            <person name="Futagami T."/>
            <person name="Toyoda A."/>
            <person name="Takaki Y."/>
            <person name="Nishi S."/>
            <person name="Hori S."/>
            <person name="Arai W."/>
            <person name="Tsubouchi T."/>
            <person name="Morono Y."/>
            <person name="Uchiyama I."/>
            <person name="Ito T."/>
            <person name="Fujiyama A."/>
            <person name="Inagaki F."/>
            <person name="Takami H."/>
        </authorList>
    </citation>
    <scope>NUCLEOTIDE SEQUENCE</scope>
    <source>
        <strain evidence="2">Expedition CK06-06</strain>
    </source>
</reference>